<dbReference type="InterPro" id="IPR001279">
    <property type="entry name" value="Metallo-B-lactamas"/>
</dbReference>
<sequence>MPKNGGLGIPARAGKASMYLNMLRNLAASLAVFSASLFSASAGAAGAVFRLEEIAPGVYVHQGETALMTRENFGAIANLGAIVGDESVAVVDTGGSLVEGRAFLAALREKTQKPVRYVINTHAHPDHVFGNGAFAGPGVTFVGHKNLPRALAARGEHYLSAFRATMGDALDGVTIIAPTLTVAESLTLDLGGREIELTAWRTAHSEADLTVLDKKTGTLFAGDLLFLQHVPVVDGSLLGFLDVADRLAAIRAERVVPGHGPMVAPWPKALDDERAYLTRLTADLRAAIRKGESVKAAASEAAAGERDKWRLFEDYNARNATAGFAELEWEGP</sequence>
<dbReference type="CDD" id="cd16282">
    <property type="entry name" value="metallo-hydrolase-like_MBL-fold"/>
    <property type="match status" value="1"/>
</dbReference>
<dbReference type="InterPro" id="IPR050855">
    <property type="entry name" value="NDM-1-like"/>
</dbReference>
<dbReference type="PANTHER" id="PTHR42951:SF4">
    <property type="entry name" value="ACYL-COENZYME A THIOESTERASE MBLAC2"/>
    <property type="match status" value="1"/>
</dbReference>
<dbReference type="SMART" id="SM00849">
    <property type="entry name" value="Lactamase_B"/>
    <property type="match status" value="1"/>
</dbReference>
<evidence type="ECO:0000259" key="1">
    <source>
        <dbReference type="SMART" id="SM00849"/>
    </source>
</evidence>
<reference evidence="2" key="1">
    <citation type="submission" date="2023-07" db="EMBL/GenBank/DDBJ databases">
        <authorList>
            <person name="Pelsma A.J. K."/>
        </authorList>
    </citation>
    <scope>NUCLEOTIDE SEQUENCE</scope>
</reference>
<dbReference type="PANTHER" id="PTHR42951">
    <property type="entry name" value="METALLO-BETA-LACTAMASE DOMAIN-CONTAINING"/>
    <property type="match status" value="1"/>
</dbReference>
<organism evidence="2">
    <name type="scientific">freshwater sediment metagenome</name>
    <dbReference type="NCBI Taxonomy" id="556182"/>
    <lineage>
        <taxon>unclassified sequences</taxon>
        <taxon>metagenomes</taxon>
        <taxon>ecological metagenomes</taxon>
    </lineage>
</organism>
<dbReference type="Gene3D" id="3.60.15.10">
    <property type="entry name" value="Ribonuclease Z/Hydroxyacylglutathione hydrolase-like"/>
    <property type="match status" value="1"/>
</dbReference>
<evidence type="ECO:0000313" key="2">
    <source>
        <dbReference type="EMBL" id="CAJ0885885.1"/>
    </source>
</evidence>
<proteinExistence type="predicted"/>
<dbReference type="SUPFAM" id="SSF56281">
    <property type="entry name" value="Metallo-hydrolase/oxidoreductase"/>
    <property type="match status" value="1"/>
</dbReference>
<protein>
    <recommendedName>
        <fullName evidence="1">Metallo-beta-lactamase domain-containing protein</fullName>
    </recommendedName>
</protein>
<name>A0AA48M5N2_9ZZZZ</name>
<accession>A0AA48M5N2</accession>
<feature type="domain" description="Metallo-beta-lactamase" evidence="1">
    <location>
        <begin position="76"/>
        <end position="259"/>
    </location>
</feature>
<gene>
    <name evidence="2" type="ORF">AMST5_03657</name>
</gene>
<dbReference type="NCBIfam" id="TIGR04559">
    <property type="entry name" value="SoxH_rel_PQQ_2"/>
    <property type="match status" value="1"/>
</dbReference>
<dbReference type="InterPro" id="IPR036866">
    <property type="entry name" value="RibonucZ/Hydroxyglut_hydro"/>
</dbReference>
<dbReference type="AlphaFoldDB" id="A0AA48M5N2"/>
<dbReference type="InterPro" id="IPR030829">
    <property type="entry name" value="SoxH-rel_PQQ_2"/>
</dbReference>
<dbReference type="EMBL" id="OY288114">
    <property type="protein sequence ID" value="CAJ0885885.1"/>
    <property type="molecule type" value="Genomic_DNA"/>
</dbReference>
<dbReference type="Pfam" id="PF00753">
    <property type="entry name" value="Lactamase_B"/>
    <property type="match status" value="1"/>
</dbReference>